<comment type="caution">
    <text evidence="2">The sequence shown here is derived from an EMBL/GenBank/DDBJ whole genome shotgun (WGS) entry which is preliminary data.</text>
</comment>
<gene>
    <name evidence="2" type="ORF">ACJIZ3_008598</name>
</gene>
<keyword evidence="1" id="KW-1133">Transmembrane helix</keyword>
<keyword evidence="1" id="KW-0812">Transmembrane</keyword>
<evidence type="ECO:0000313" key="3">
    <source>
        <dbReference type="Proteomes" id="UP001634393"/>
    </source>
</evidence>
<name>A0ABD3TAM8_9LAMI</name>
<organism evidence="2 3">
    <name type="scientific">Penstemon smallii</name>
    <dbReference type="NCBI Taxonomy" id="265156"/>
    <lineage>
        <taxon>Eukaryota</taxon>
        <taxon>Viridiplantae</taxon>
        <taxon>Streptophyta</taxon>
        <taxon>Embryophyta</taxon>
        <taxon>Tracheophyta</taxon>
        <taxon>Spermatophyta</taxon>
        <taxon>Magnoliopsida</taxon>
        <taxon>eudicotyledons</taxon>
        <taxon>Gunneridae</taxon>
        <taxon>Pentapetalae</taxon>
        <taxon>asterids</taxon>
        <taxon>lamiids</taxon>
        <taxon>Lamiales</taxon>
        <taxon>Plantaginaceae</taxon>
        <taxon>Cheloneae</taxon>
        <taxon>Penstemon</taxon>
    </lineage>
</organism>
<keyword evidence="3" id="KW-1185">Reference proteome</keyword>
<evidence type="ECO:0000313" key="2">
    <source>
        <dbReference type="EMBL" id="KAL3833862.1"/>
    </source>
</evidence>
<evidence type="ECO:0000256" key="1">
    <source>
        <dbReference type="SAM" id="Phobius"/>
    </source>
</evidence>
<dbReference type="EMBL" id="JBJXBP010000004">
    <property type="protein sequence ID" value="KAL3833862.1"/>
    <property type="molecule type" value="Genomic_DNA"/>
</dbReference>
<reference evidence="2 3" key="1">
    <citation type="submission" date="2024-12" db="EMBL/GenBank/DDBJ databases">
        <title>The unique morphological basis and parallel evolutionary history of personate flowers in Penstemon.</title>
        <authorList>
            <person name="Depatie T.H."/>
            <person name="Wessinger C.A."/>
        </authorList>
    </citation>
    <scope>NUCLEOTIDE SEQUENCE [LARGE SCALE GENOMIC DNA]</scope>
    <source>
        <strain evidence="2">WTNN_2</strain>
        <tissue evidence="2">Leaf</tissue>
    </source>
</reference>
<protein>
    <recommendedName>
        <fullName evidence="4">Transmembrane protein</fullName>
    </recommendedName>
</protein>
<feature type="transmembrane region" description="Helical" evidence="1">
    <location>
        <begin position="12"/>
        <end position="28"/>
    </location>
</feature>
<dbReference type="AlphaFoldDB" id="A0ABD3TAM8"/>
<accession>A0ABD3TAM8</accession>
<keyword evidence="1" id="KW-0472">Membrane</keyword>
<sequence>MRKDMSPGLKILWIWTFGTAAVMVTNVVRTRMKDMEQIVNAQDQTPNVAEDNNNSSNSTELKCHLFDKMPSRHSVLLCFDDLLNSILNEMFVFHFSISMTLCYLLYL</sequence>
<proteinExistence type="predicted"/>
<dbReference type="Proteomes" id="UP001634393">
    <property type="component" value="Unassembled WGS sequence"/>
</dbReference>
<evidence type="ECO:0008006" key="4">
    <source>
        <dbReference type="Google" id="ProtNLM"/>
    </source>
</evidence>